<dbReference type="EMBL" id="JAKROA010000007">
    <property type="protein sequence ID" value="KAL5105953.1"/>
    <property type="molecule type" value="Genomic_DNA"/>
</dbReference>
<sequence length="394" mass="42217">MPSLKIHSFHNTSSAFSSSPLLIPSSIHPSIHPTGHFLKPHTPIRLLSGHNVNRLLHSSSSVHSFHSPPAPLDGERVEPVHSCVLPPGLPTSQHEGLQHSVSTLSVSEHSRRSLISLDGFTFHMQMRCSASLHSTPLHFAAFHTDAFQNAHHQLPSTITISLTQMKRSRSHPHFQPPLLPYPYPSPSMHHFCIVDCTATSNTHTFHDQYPIGTIIHYPPPPLPPPPPPPPPPPLPLIGSDTNSSFHPSSTLHSAALLSPPLSLRMYPHSLHVESAIVSHPPSHSFSHACALSLSMSACPPVCLAKVQAPPTLTLRLSPSLSLSASLRSVSFRFKLHKSTSTCSECGYMRRDRGGDRSAAEWSVEEGWKEELVSDPINGSGGGGGGGGGGSGGGG</sequence>
<protein>
    <submittedName>
        <fullName evidence="2">Uncharacterized protein</fullName>
    </submittedName>
</protein>
<evidence type="ECO:0000313" key="2">
    <source>
        <dbReference type="EMBL" id="KAL5105953.1"/>
    </source>
</evidence>
<evidence type="ECO:0000256" key="1">
    <source>
        <dbReference type="SAM" id="MobiDB-lite"/>
    </source>
</evidence>
<name>A0ABR4Q9B7_9CEST</name>
<organism evidence="2 3">
    <name type="scientific">Taenia crassiceps</name>
    <dbReference type="NCBI Taxonomy" id="6207"/>
    <lineage>
        <taxon>Eukaryota</taxon>
        <taxon>Metazoa</taxon>
        <taxon>Spiralia</taxon>
        <taxon>Lophotrochozoa</taxon>
        <taxon>Platyhelminthes</taxon>
        <taxon>Cestoda</taxon>
        <taxon>Eucestoda</taxon>
        <taxon>Cyclophyllidea</taxon>
        <taxon>Taeniidae</taxon>
        <taxon>Taenia</taxon>
    </lineage>
</organism>
<evidence type="ECO:0000313" key="3">
    <source>
        <dbReference type="Proteomes" id="UP001651158"/>
    </source>
</evidence>
<gene>
    <name evidence="2" type="ORF">TcWFU_009686</name>
</gene>
<keyword evidence="3" id="KW-1185">Reference proteome</keyword>
<comment type="caution">
    <text evidence="2">The sequence shown here is derived from an EMBL/GenBank/DDBJ whole genome shotgun (WGS) entry which is preliminary data.</text>
</comment>
<dbReference type="Proteomes" id="UP001651158">
    <property type="component" value="Unassembled WGS sequence"/>
</dbReference>
<accession>A0ABR4Q9B7</accession>
<feature type="region of interest" description="Disordered" evidence="1">
    <location>
        <begin position="372"/>
        <end position="394"/>
    </location>
</feature>
<feature type="compositionally biased region" description="Gly residues" evidence="1">
    <location>
        <begin position="378"/>
        <end position="394"/>
    </location>
</feature>
<reference evidence="2 3" key="1">
    <citation type="journal article" date="2022" name="Front. Cell. Infect. Microbiol.">
        <title>The Genomes of Two Strains of Taenia crassiceps the Animal Model for the Study of Human Cysticercosis.</title>
        <authorList>
            <person name="Bobes R.J."/>
            <person name="Estrada K."/>
            <person name="Rios-Valencia D.G."/>
            <person name="Calderon-Gallegos A."/>
            <person name="de la Torre P."/>
            <person name="Carrero J.C."/>
            <person name="Sanchez-Flores A."/>
            <person name="Laclette J.P."/>
        </authorList>
    </citation>
    <scope>NUCLEOTIDE SEQUENCE [LARGE SCALE GENOMIC DNA]</scope>
    <source>
        <strain evidence="2">WFUcys</strain>
    </source>
</reference>
<proteinExistence type="predicted"/>